<dbReference type="GeneTree" id="ENSGT00940000159971"/>
<dbReference type="KEGG" id="pfor:103145689"/>
<dbReference type="GO" id="GO:0009897">
    <property type="term" value="C:external side of plasma membrane"/>
    <property type="evidence" value="ECO:0007669"/>
    <property type="project" value="TreeGrafter"/>
</dbReference>
<evidence type="ECO:0000256" key="3">
    <source>
        <dbReference type="ARBA" id="ARBA00022729"/>
    </source>
</evidence>
<keyword evidence="3 9" id="KW-0732">Signal</keyword>
<feature type="signal peptide" evidence="9">
    <location>
        <begin position="1"/>
        <end position="26"/>
    </location>
</feature>
<dbReference type="OrthoDB" id="9826641at2759"/>
<evidence type="ECO:0000256" key="5">
    <source>
        <dbReference type="ARBA" id="ARBA00023136"/>
    </source>
</evidence>
<dbReference type="InterPro" id="IPR036116">
    <property type="entry name" value="FN3_sf"/>
</dbReference>
<dbReference type="PROSITE" id="PS50853">
    <property type="entry name" value="FN3"/>
    <property type="match status" value="1"/>
</dbReference>
<dbReference type="Ensembl" id="ENSPFOT00000012471.1">
    <property type="protein sequence ID" value="ENSPFOP00000012454.1"/>
    <property type="gene ID" value="ENSPFOG00000012435.1"/>
</dbReference>
<dbReference type="InterPro" id="IPR015321">
    <property type="entry name" value="TypeI_recpt_CBD"/>
</dbReference>
<feature type="domain" description="Fibronectin type-III" evidence="10">
    <location>
        <begin position="238"/>
        <end position="335"/>
    </location>
</feature>
<name>A0A087Y351_POEFO</name>
<evidence type="ECO:0000256" key="9">
    <source>
        <dbReference type="SAM" id="SignalP"/>
    </source>
</evidence>
<dbReference type="STRING" id="48698.ENSPFOP00000012454"/>
<feature type="chain" id="PRO_5001833912" evidence="9">
    <location>
        <begin position="27"/>
        <end position="416"/>
    </location>
</feature>
<protein>
    <submittedName>
        <fullName evidence="11">Interleukin 13 receptor, alpha 2</fullName>
    </submittedName>
</protein>
<accession>A0A087Y351</accession>
<dbReference type="Gene3D" id="2.60.40.10">
    <property type="entry name" value="Immunoglobulins"/>
    <property type="match status" value="3"/>
</dbReference>
<dbReference type="EMBL" id="AYCK01009664">
    <property type="status" value="NOT_ANNOTATED_CDS"/>
    <property type="molecule type" value="Genomic_DNA"/>
</dbReference>
<keyword evidence="4 8" id="KW-1133">Transmembrane helix</keyword>
<dbReference type="InterPro" id="IPR003961">
    <property type="entry name" value="FN3_dom"/>
</dbReference>
<reference evidence="11" key="3">
    <citation type="submission" date="2025-09" db="UniProtKB">
        <authorList>
            <consortium name="Ensembl"/>
        </authorList>
    </citation>
    <scope>IDENTIFICATION</scope>
</reference>
<dbReference type="EMBL" id="AYCK01009665">
    <property type="status" value="NOT_ANNOTATED_CDS"/>
    <property type="molecule type" value="Genomic_DNA"/>
</dbReference>
<keyword evidence="7" id="KW-0325">Glycoprotein</keyword>
<evidence type="ECO:0000256" key="7">
    <source>
        <dbReference type="ARBA" id="ARBA00023180"/>
    </source>
</evidence>
<comment type="subcellular location">
    <subcellularLocation>
        <location evidence="1">Membrane</location>
        <topology evidence="1">Single-pass type I membrane protein</topology>
    </subcellularLocation>
</comment>
<dbReference type="InterPro" id="IPR013783">
    <property type="entry name" value="Ig-like_fold"/>
</dbReference>
<evidence type="ECO:0000256" key="2">
    <source>
        <dbReference type="ARBA" id="ARBA00022692"/>
    </source>
</evidence>
<dbReference type="SUPFAM" id="SSF49265">
    <property type="entry name" value="Fibronectin type III"/>
    <property type="match status" value="3"/>
</dbReference>
<dbReference type="Pfam" id="PF09240">
    <property type="entry name" value="IL6Ra-bind"/>
    <property type="match status" value="1"/>
</dbReference>
<keyword evidence="2 8" id="KW-0812">Transmembrane</keyword>
<feature type="transmembrane region" description="Helical" evidence="8">
    <location>
        <begin position="352"/>
        <end position="374"/>
    </location>
</feature>
<dbReference type="GO" id="GO:0004896">
    <property type="term" value="F:cytokine receptor activity"/>
    <property type="evidence" value="ECO:0007669"/>
    <property type="project" value="TreeGrafter"/>
</dbReference>
<dbReference type="OMA" id="GPIPSQC"/>
<keyword evidence="5 8" id="KW-0472">Membrane</keyword>
<evidence type="ECO:0000256" key="6">
    <source>
        <dbReference type="ARBA" id="ARBA00023170"/>
    </source>
</evidence>
<evidence type="ECO:0000259" key="10">
    <source>
        <dbReference type="PROSITE" id="PS50853"/>
    </source>
</evidence>
<reference evidence="11" key="2">
    <citation type="submission" date="2025-08" db="UniProtKB">
        <authorList>
            <consortium name="Ensembl"/>
        </authorList>
    </citation>
    <scope>IDENTIFICATION</scope>
</reference>
<dbReference type="PANTHER" id="PTHR23037">
    <property type="entry name" value="CYTOKINE RECEPTOR"/>
    <property type="match status" value="1"/>
</dbReference>
<evidence type="ECO:0000313" key="12">
    <source>
        <dbReference type="Proteomes" id="UP000028760"/>
    </source>
</evidence>
<evidence type="ECO:0000256" key="4">
    <source>
        <dbReference type="ARBA" id="ARBA00022989"/>
    </source>
</evidence>
<sequence length="416" mass="47251">MANKSGVLHSLMLIFITWRGNMRCCAITVDPPEDLAVLDSGRLGQMQITWSPPSCLTKMTECRPQYQLEYFNTYKNNWEILRTPSRTYGAQFDPSKDVHIRVYTILNGECTNNTMIMSENCTEMILKPPSTGLLGTEAKAFICVYHNMENLECSWTRGLKTPPSALQNLYFWHRSLDQAVECPSYILSGGVRKGCNFPGKYLPEFTDIYFCVNGSSREGPLKATFFSLQIQNQVKVTAPDKLHLQTSSDTELEFHWENPTGRLPAHCLEWEVRHHHVGAEGKISLNHIHTEKPSLTLPFSNSSKRNCFKVRSRLNSYCVDQSFWSDWSLETCHPDVDSRETTLGREMNSVSIYIYIAVVIIVVLVVCLCVWAAVNMRKSGPQKKVDSLLPKLLTNNLSQRVSKIYSGKKTCTDVVI</sequence>
<dbReference type="eggNOG" id="ENOG502RV4W">
    <property type="taxonomic scope" value="Eukaryota"/>
</dbReference>
<dbReference type="RefSeq" id="XP_007563310.1">
    <property type="nucleotide sequence ID" value="XM_007563248.2"/>
</dbReference>
<evidence type="ECO:0000256" key="8">
    <source>
        <dbReference type="SAM" id="Phobius"/>
    </source>
</evidence>
<dbReference type="CTD" id="3598"/>
<evidence type="ECO:0000256" key="1">
    <source>
        <dbReference type="ARBA" id="ARBA00004479"/>
    </source>
</evidence>
<keyword evidence="6" id="KW-0675">Receptor</keyword>
<organism evidence="11 12">
    <name type="scientific">Poecilia formosa</name>
    <name type="common">Amazon molly</name>
    <name type="synonym">Limia formosa</name>
    <dbReference type="NCBI Taxonomy" id="48698"/>
    <lineage>
        <taxon>Eukaryota</taxon>
        <taxon>Metazoa</taxon>
        <taxon>Chordata</taxon>
        <taxon>Craniata</taxon>
        <taxon>Vertebrata</taxon>
        <taxon>Euteleostomi</taxon>
        <taxon>Actinopterygii</taxon>
        <taxon>Neopterygii</taxon>
        <taxon>Teleostei</taxon>
        <taxon>Neoteleostei</taxon>
        <taxon>Acanthomorphata</taxon>
        <taxon>Ovalentaria</taxon>
        <taxon>Atherinomorphae</taxon>
        <taxon>Cyprinodontiformes</taxon>
        <taxon>Poeciliidae</taxon>
        <taxon>Poeciliinae</taxon>
        <taxon>Poecilia</taxon>
    </lineage>
</organism>
<keyword evidence="12" id="KW-1185">Reference proteome</keyword>
<dbReference type="Proteomes" id="UP000028760">
    <property type="component" value="Unassembled WGS sequence"/>
</dbReference>
<dbReference type="GeneID" id="103145689"/>
<reference evidence="12" key="1">
    <citation type="submission" date="2013-10" db="EMBL/GenBank/DDBJ databases">
        <authorList>
            <person name="Schartl M."/>
            <person name="Warren W."/>
        </authorList>
    </citation>
    <scope>NUCLEOTIDE SEQUENCE [LARGE SCALE GENOMIC DNA]</scope>
    <source>
        <strain evidence="12">female</strain>
    </source>
</reference>
<proteinExistence type="predicted"/>
<evidence type="ECO:0000313" key="11">
    <source>
        <dbReference type="Ensembl" id="ENSPFOP00000012454.1"/>
    </source>
</evidence>
<dbReference type="PANTHER" id="PTHR23037:SF45">
    <property type="entry name" value="INTERLEUKIN 13 RECEPTOR SUBUNIT ALPHA 2"/>
    <property type="match status" value="1"/>
</dbReference>
<dbReference type="AlphaFoldDB" id="A0A087Y351"/>